<reference evidence="4 6" key="2">
    <citation type="submission" date="2007-08" db="EMBL/GenBank/DDBJ databases">
        <authorList>
            <person name="Fulton L."/>
            <person name="Clifton S."/>
            <person name="Fulton B."/>
            <person name="Xu J."/>
            <person name="Minx P."/>
            <person name="Pepin K.H."/>
            <person name="Johnson M."/>
            <person name="Thiruvilangam P."/>
            <person name="Bhonagiri V."/>
            <person name="Nash W.E."/>
            <person name="Wang C."/>
            <person name="Mardis E.R."/>
            <person name="Wilson R.K."/>
        </authorList>
    </citation>
    <scope>NUCLEOTIDE SEQUENCE [LARGE SCALE GENOMIC DNA]</scope>
    <source>
        <strain evidence="4 6">DSM 753</strain>
    </source>
</reference>
<evidence type="ECO:0000256" key="2">
    <source>
        <dbReference type="ARBA" id="ARBA00023239"/>
    </source>
</evidence>
<proteinExistence type="inferred from homology"/>
<comment type="similarity">
    <text evidence="1">Belongs to the class-I fumarase family.</text>
</comment>
<dbReference type="EMBL" id="NOXF01000008">
    <property type="protein sequence ID" value="PEQ24033.1"/>
    <property type="molecule type" value="Genomic_DNA"/>
</dbReference>
<gene>
    <name evidence="5" type="ORF">CH238_10385</name>
    <name evidence="4" type="ORF">CLOLEP_00268</name>
</gene>
<evidence type="ECO:0000313" key="7">
    <source>
        <dbReference type="Proteomes" id="UP000220611"/>
    </source>
</evidence>
<dbReference type="Proteomes" id="UP000220611">
    <property type="component" value="Unassembled WGS sequence"/>
</dbReference>
<evidence type="ECO:0000256" key="1">
    <source>
        <dbReference type="ARBA" id="ARBA00008876"/>
    </source>
</evidence>
<dbReference type="OrthoDB" id="9798978at2"/>
<accession>A7VNZ2</accession>
<dbReference type="HOGENOM" id="CLU_098588_2_0_9"/>
<dbReference type="Proteomes" id="UP000003490">
    <property type="component" value="Unassembled WGS sequence"/>
</dbReference>
<organism evidence="4 6">
    <name type="scientific">[Clostridium] leptum DSM 753</name>
    <dbReference type="NCBI Taxonomy" id="428125"/>
    <lineage>
        <taxon>Bacteria</taxon>
        <taxon>Bacillati</taxon>
        <taxon>Bacillota</taxon>
        <taxon>Clostridia</taxon>
        <taxon>Eubacteriales</taxon>
        <taxon>Oscillospiraceae</taxon>
        <taxon>Oscillospiraceae incertae sedis</taxon>
    </lineage>
</organism>
<dbReference type="Gene3D" id="3.20.130.10">
    <property type="entry name" value="Fe-S hydro-lyase, tartrate dehydratase beta-type, catalytic domain"/>
    <property type="match status" value="1"/>
</dbReference>
<dbReference type="InterPro" id="IPR036660">
    <property type="entry name" value="Fe-S_hydroAse_TtdB_cat_sf"/>
</dbReference>
<name>A7VNZ2_9FIRM</name>
<dbReference type="NCBIfam" id="NF005310">
    <property type="entry name" value="PRK06842.1"/>
    <property type="match status" value="1"/>
</dbReference>
<dbReference type="Pfam" id="PF05683">
    <property type="entry name" value="Fumerase_C"/>
    <property type="match status" value="1"/>
</dbReference>
<dbReference type="eggNOG" id="COG1838">
    <property type="taxonomic scope" value="Bacteria"/>
</dbReference>
<reference evidence="5 7" key="3">
    <citation type="submission" date="2017-07" db="EMBL/GenBank/DDBJ databases">
        <title>Prevalence of linear plasmids in Cutibacterium (Propionibacterium) acnes isolates obtained from prostatic tissue.</title>
        <authorList>
            <person name="Davidsson S."/>
            <person name="Carlsson J."/>
            <person name="Molling P."/>
            <person name="Andren O."/>
            <person name="Andersson S.-O."/>
            <person name="Brzuszkiewicz E."/>
            <person name="Poehlein A."/>
            <person name="Al-Zeer M."/>
            <person name="Brinkmann V."/>
            <person name="Scavenius C."/>
            <person name="Nazipi S."/>
            <person name="Soderquist B."/>
            <person name="Bruggemann H."/>
        </authorList>
    </citation>
    <scope>NUCLEOTIDE SEQUENCE [LARGE SCALE GENOMIC DNA]</scope>
    <source>
        <strain evidence="5 7">DSM 753</strain>
    </source>
</reference>
<evidence type="ECO:0000313" key="6">
    <source>
        <dbReference type="Proteomes" id="UP000003490"/>
    </source>
</evidence>
<dbReference type="AlphaFoldDB" id="A7VNZ2"/>
<evidence type="ECO:0000313" key="4">
    <source>
        <dbReference type="EMBL" id="EDO62872.1"/>
    </source>
</evidence>
<comment type="caution">
    <text evidence="4">The sequence shown here is derived from an EMBL/GenBank/DDBJ whole genome shotgun (WGS) entry which is preliminary data.</text>
</comment>
<evidence type="ECO:0000259" key="3">
    <source>
        <dbReference type="Pfam" id="PF05683"/>
    </source>
</evidence>
<evidence type="ECO:0000313" key="5">
    <source>
        <dbReference type="EMBL" id="PEQ24033.1"/>
    </source>
</evidence>
<dbReference type="PANTHER" id="PTHR43351:SF2">
    <property type="entry name" value="L(+)-TARTRATE DEHYDRATASE SUBUNIT BETA-RELATED"/>
    <property type="match status" value="1"/>
</dbReference>
<feature type="domain" description="Fe-S hydro-lyase tartrate dehydratase beta-type catalytic" evidence="3">
    <location>
        <begin position="16"/>
        <end position="180"/>
    </location>
</feature>
<keyword evidence="7" id="KW-1185">Reference proteome</keyword>
<dbReference type="PANTHER" id="PTHR43351">
    <property type="entry name" value="L(+)-TARTRATE DEHYDRATASE SUBUNIT BETA"/>
    <property type="match status" value="1"/>
</dbReference>
<dbReference type="EMBL" id="ABCB02000011">
    <property type="protein sequence ID" value="EDO62872.1"/>
    <property type="molecule type" value="Genomic_DNA"/>
</dbReference>
<dbReference type="GO" id="GO:0016836">
    <property type="term" value="F:hydro-lyase activity"/>
    <property type="evidence" value="ECO:0007669"/>
    <property type="project" value="InterPro"/>
</dbReference>
<dbReference type="InterPro" id="IPR004647">
    <property type="entry name" value="Fe-S_hydro-lyase_TtdB-typ_cat"/>
</dbReference>
<protein>
    <submittedName>
        <fullName evidence="5">Fumarate hydratase</fullName>
    </submittedName>
    <submittedName>
        <fullName evidence="4">Hydrolyase, tartrate beta subunit/fumarate domain protein, Fe-S type</fullName>
    </submittedName>
</protein>
<sequence>MSQSSAPKKIIFPLDDEAIRGLRAGDPVLITGTMLTARDAAHKRLYALLEQGRELPVDLKGQVIYYVGPAPAKPGYAVGPAGPTSSYRMDAYTPALLDLGLKGMIGKGARSAPVVEAIVRNRGVYFAAIGGAAALIARSIVKEELLCYEDLGTEAIRRYTVKDFPAIVAIDSLGNNVYETEMKKYRK</sequence>
<dbReference type="NCBIfam" id="TIGR00723">
    <property type="entry name" value="ttdB_fumA_fumB"/>
    <property type="match status" value="1"/>
</dbReference>
<reference evidence="4 6" key="1">
    <citation type="submission" date="2007-08" db="EMBL/GenBank/DDBJ databases">
        <title>Draft genome sequence of Clostridium leptum (DSM 753).</title>
        <authorList>
            <person name="Sudarsanam P."/>
            <person name="Ley R."/>
            <person name="Guruge J."/>
            <person name="Turnbaugh P.J."/>
            <person name="Mahowald M."/>
            <person name="Liep D."/>
            <person name="Gordon J."/>
        </authorList>
    </citation>
    <scope>NUCLEOTIDE SEQUENCE [LARGE SCALE GENOMIC DNA]</scope>
    <source>
        <strain evidence="4 6">DSM 753</strain>
    </source>
</reference>
<dbReference type="SUPFAM" id="SSF117457">
    <property type="entry name" value="FumA C-terminal domain-like"/>
    <property type="match status" value="1"/>
</dbReference>
<keyword evidence="2 4" id="KW-0456">Lyase</keyword>